<evidence type="ECO:0000259" key="1">
    <source>
        <dbReference type="PROSITE" id="PS50053"/>
    </source>
</evidence>
<dbReference type="InterPro" id="IPR022617">
    <property type="entry name" value="Rad60/SUMO-like_dom"/>
</dbReference>
<keyword evidence="3" id="KW-1185">Reference proteome</keyword>
<dbReference type="EMBL" id="ML211820">
    <property type="protein sequence ID" value="TFK80220.1"/>
    <property type="molecule type" value="Genomic_DNA"/>
</dbReference>
<dbReference type="PANTHER" id="PTHR10562">
    <property type="entry name" value="SMALL UBIQUITIN-RELATED MODIFIER"/>
    <property type="match status" value="1"/>
</dbReference>
<sequence>MCDTFKRAGIREEDKPRVAASVKITVCDQMGRGVIFRIKRVALLSKLQHAYACTVGQDEASLKFLYDGQRIRDGDTPEGLQMSDDDVIDVALEHVGG</sequence>
<feature type="domain" description="Ubiquitin-like" evidence="1">
    <location>
        <begin position="22"/>
        <end position="97"/>
    </location>
</feature>
<dbReference type="InParanoid" id="A0A5C3NW40"/>
<gene>
    <name evidence="2" type="ORF">K466DRAFT_605516</name>
</gene>
<dbReference type="SMART" id="SM00213">
    <property type="entry name" value="UBQ"/>
    <property type="match status" value="1"/>
</dbReference>
<dbReference type="InterPro" id="IPR000626">
    <property type="entry name" value="Ubiquitin-like_dom"/>
</dbReference>
<dbReference type="PROSITE" id="PS50053">
    <property type="entry name" value="UBIQUITIN_2"/>
    <property type="match status" value="1"/>
</dbReference>
<dbReference type="InterPro" id="IPR029071">
    <property type="entry name" value="Ubiquitin-like_domsf"/>
</dbReference>
<protein>
    <submittedName>
        <fullName evidence="2">Small ubiquitin-related modifier</fullName>
    </submittedName>
</protein>
<name>A0A5C3NW40_9APHY</name>
<dbReference type="Pfam" id="PF11976">
    <property type="entry name" value="Rad60-SLD"/>
    <property type="match status" value="1"/>
</dbReference>
<dbReference type="SUPFAM" id="SSF54236">
    <property type="entry name" value="Ubiquitin-like"/>
    <property type="match status" value="1"/>
</dbReference>
<organism evidence="2 3">
    <name type="scientific">Polyporus arcularius HHB13444</name>
    <dbReference type="NCBI Taxonomy" id="1314778"/>
    <lineage>
        <taxon>Eukaryota</taxon>
        <taxon>Fungi</taxon>
        <taxon>Dikarya</taxon>
        <taxon>Basidiomycota</taxon>
        <taxon>Agaricomycotina</taxon>
        <taxon>Agaricomycetes</taxon>
        <taxon>Polyporales</taxon>
        <taxon>Polyporaceae</taxon>
        <taxon>Polyporus</taxon>
    </lineage>
</organism>
<proteinExistence type="predicted"/>
<reference evidence="2 3" key="1">
    <citation type="journal article" date="2019" name="Nat. Ecol. Evol.">
        <title>Megaphylogeny resolves global patterns of mushroom evolution.</title>
        <authorList>
            <person name="Varga T."/>
            <person name="Krizsan K."/>
            <person name="Foldi C."/>
            <person name="Dima B."/>
            <person name="Sanchez-Garcia M."/>
            <person name="Sanchez-Ramirez S."/>
            <person name="Szollosi G.J."/>
            <person name="Szarkandi J.G."/>
            <person name="Papp V."/>
            <person name="Albert L."/>
            <person name="Andreopoulos W."/>
            <person name="Angelini C."/>
            <person name="Antonin V."/>
            <person name="Barry K.W."/>
            <person name="Bougher N.L."/>
            <person name="Buchanan P."/>
            <person name="Buyck B."/>
            <person name="Bense V."/>
            <person name="Catcheside P."/>
            <person name="Chovatia M."/>
            <person name="Cooper J."/>
            <person name="Damon W."/>
            <person name="Desjardin D."/>
            <person name="Finy P."/>
            <person name="Geml J."/>
            <person name="Haridas S."/>
            <person name="Hughes K."/>
            <person name="Justo A."/>
            <person name="Karasinski D."/>
            <person name="Kautmanova I."/>
            <person name="Kiss B."/>
            <person name="Kocsube S."/>
            <person name="Kotiranta H."/>
            <person name="LaButti K.M."/>
            <person name="Lechner B.E."/>
            <person name="Liimatainen K."/>
            <person name="Lipzen A."/>
            <person name="Lukacs Z."/>
            <person name="Mihaltcheva S."/>
            <person name="Morgado L.N."/>
            <person name="Niskanen T."/>
            <person name="Noordeloos M.E."/>
            <person name="Ohm R.A."/>
            <person name="Ortiz-Santana B."/>
            <person name="Ovrebo C."/>
            <person name="Racz N."/>
            <person name="Riley R."/>
            <person name="Savchenko A."/>
            <person name="Shiryaev A."/>
            <person name="Soop K."/>
            <person name="Spirin V."/>
            <person name="Szebenyi C."/>
            <person name="Tomsovsky M."/>
            <person name="Tulloss R.E."/>
            <person name="Uehling J."/>
            <person name="Grigoriev I.V."/>
            <person name="Vagvolgyi C."/>
            <person name="Papp T."/>
            <person name="Martin F.M."/>
            <person name="Miettinen O."/>
            <person name="Hibbett D.S."/>
            <person name="Nagy L.G."/>
        </authorList>
    </citation>
    <scope>NUCLEOTIDE SEQUENCE [LARGE SCALE GENOMIC DNA]</scope>
    <source>
        <strain evidence="2 3">HHB13444</strain>
    </source>
</reference>
<evidence type="ECO:0000313" key="3">
    <source>
        <dbReference type="Proteomes" id="UP000308197"/>
    </source>
</evidence>
<dbReference type="STRING" id="1314778.A0A5C3NW40"/>
<evidence type="ECO:0000313" key="2">
    <source>
        <dbReference type="EMBL" id="TFK80220.1"/>
    </source>
</evidence>
<dbReference type="AlphaFoldDB" id="A0A5C3NW40"/>
<dbReference type="Gene3D" id="3.10.20.90">
    <property type="entry name" value="Phosphatidylinositol 3-kinase Catalytic Subunit, Chain A, domain 1"/>
    <property type="match status" value="1"/>
</dbReference>
<accession>A0A5C3NW40</accession>
<dbReference type="Proteomes" id="UP000308197">
    <property type="component" value="Unassembled WGS sequence"/>
</dbReference>